<accession>A0ABD6A8U3</accession>
<sequence length="418" mass="43696">MASVPVELLVGLYLGLLTGVIPALVSWMLGFVVRYFTGVSIPGFAVVVLGLAIAGVNSGLLALSDQAVLASGERVAVAIVVIVMMSLYAHARGDAMAATFPRRVSLKSLRDRTLSADVVELVGGRDEVRVRVIGDVGDLEGYPPLPADLRGRIRAAEWRLPADLPLSELEARVADRLRTEFDLADALVHIDERGRATVSAAPPLSGLSKRIPPGSRAVSLDALVPTGLARGDEVTLRDGDLRVEGTVVSARSAGSGPADDAPRRADVPPAAVEEPADSDDAADADDVPDPVVSAPTTAGGAGRVTVAVPPADARRLLGGGTATVVVEARGTRREFELLAVLRRAGQRVARIAVGDGLLADQTLGTLAVRDEYGVAVLAVRQDGSWRFAPRGSTRLRAGDELYAVGERDALSRFAEVAR</sequence>
<dbReference type="Gene3D" id="3.30.70.1450">
    <property type="entry name" value="Regulator of K+ conductance, C-terminal domain"/>
    <property type="match status" value="1"/>
</dbReference>
<keyword evidence="2" id="KW-0812">Transmembrane</keyword>
<proteinExistence type="predicted"/>
<organism evidence="4 5">
    <name type="scientific">Halomarina halobia</name>
    <dbReference type="NCBI Taxonomy" id="3033386"/>
    <lineage>
        <taxon>Archaea</taxon>
        <taxon>Methanobacteriati</taxon>
        <taxon>Methanobacteriota</taxon>
        <taxon>Stenosarchaea group</taxon>
        <taxon>Halobacteria</taxon>
        <taxon>Halobacteriales</taxon>
        <taxon>Natronomonadaceae</taxon>
        <taxon>Halomarina</taxon>
    </lineage>
</organism>
<dbReference type="EMBL" id="JBHTBF010000002">
    <property type="protein sequence ID" value="MFC7316404.1"/>
    <property type="molecule type" value="Genomic_DNA"/>
</dbReference>
<dbReference type="Pfam" id="PF26502">
    <property type="entry name" value="DUF8167_2nd"/>
    <property type="match status" value="1"/>
</dbReference>
<evidence type="ECO:0000256" key="1">
    <source>
        <dbReference type="SAM" id="MobiDB-lite"/>
    </source>
</evidence>
<keyword evidence="4" id="KW-0407">Ion channel</keyword>
<protein>
    <submittedName>
        <fullName evidence="4">Potassium channel family protein</fullName>
    </submittedName>
</protein>
<feature type="region of interest" description="Disordered" evidence="1">
    <location>
        <begin position="248"/>
        <end position="303"/>
    </location>
</feature>
<gene>
    <name evidence="4" type="ORF">ACFQPE_06275</name>
</gene>
<evidence type="ECO:0000259" key="3">
    <source>
        <dbReference type="PROSITE" id="PS51202"/>
    </source>
</evidence>
<comment type="caution">
    <text evidence="4">The sequence shown here is derived from an EMBL/GenBank/DDBJ whole genome shotgun (WGS) entry which is preliminary data.</text>
</comment>
<dbReference type="InterPro" id="IPR058480">
    <property type="entry name" value="DUF8167_N"/>
</dbReference>
<dbReference type="Pfam" id="PF02080">
    <property type="entry name" value="TrkA_C"/>
    <property type="match status" value="1"/>
</dbReference>
<dbReference type="InterPro" id="IPR058603">
    <property type="entry name" value="DUF8167_2nd"/>
</dbReference>
<dbReference type="RefSeq" id="WP_276304339.1">
    <property type="nucleotide sequence ID" value="NZ_CP119992.1"/>
</dbReference>
<evidence type="ECO:0000313" key="5">
    <source>
        <dbReference type="Proteomes" id="UP001596547"/>
    </source>
</evidence>
<feature type="transmembrane region" description="Helical" evidence="2">
    <location>
        <begin position="75"/>
        <end position="91"/>
    </location>
</feature>
<dbReference type="Proteomes" id="UP001596547">
    <property type="component" value="Unassembled WGS sequence"/>
</dbReference>
<dbReference type="Pfam" id="PF26501">
    <property type="entry name" value="DUF8167"/>
    <property type="match status" value="1"/>
</dbReference>
<dbReference type="PROSITE" id="PS51202">
    <property type="entry name" value="RCK_C"/>
    <property type="match status" value="1"/>
</dbReference>
<keyword evidence="5" id="KW-1185">Reference proteome</keyword>
<evidence type="ECO:0000313" key="4">
    <source>
        <dbReference type="EMBL" id="MFC7316404.1"/>
    </source>
</evidence>
<dbReference type="InterPro" id="IPR006037">
    <property type="entry name" value="RCK_C"/>
</dbReference>
<dbReference type="GeneID" id="79313878"/>
<feature type="transmembrane region" description="Helical" evidence="2">
    <location>
        <begin position="12"/>
        <end position="33"/>
    </location>
</feature>
<reference evidence="4 5" key="1">
    <citation type="journal article" date="2019" name="Int. J. Syst. Evol. Microbiol.">
        <title>The Global Catalogue of Microorganisms (GCM) 10K type strain sequencing project: providing services to taxonomists for standard genome sequencing and annotation.</title>
        <authorList>
            <consortium name="The Broad Institute Genomics Platform"/>
            <consortium name="The Broad Institute Genome Sequencing Center for Infectious Disease"/>
            <person name="Wu L."/>
            <person name="Ma J."/>
        </authorList>
    </citation>
    <scope>NUCLEOTIDE SEQUENCE [LARGE SCALE GENOMIC DNA]</scope>
    <source>
        <strain evidence="4 5">PSR21</strain>
    </source>
</reference>
<dbReference type="Pfam" id="PF26503">
    <property type="entry name" value="DUF8167_3rd"/>
    <property type="match status" value="1"/>
</dbReference>
<name>A0ABD6A8U3_9EURY</name>
<dbReference type="AlphaFoldDB" id="A0ABD6A8U3"/>
<feature type="transmembrane region" description="Helical" evidence="2">
    <location>
        <begin position="39"/>
        <end position="63"/>
    </location>
</feature>
<keyword evidence="2" id="KW-1133">Transmembrane helix</keyword>
<keyword evidence="2" id="KW-0472">Membrane</keyword>
<feature type="domain" description="RCK C-terminal" evidence="3">
    <location>
        <begin position="333"/>
        <end position="418"/>
    </location>
</feature>
<keyword evidence="4" id="KW-0813">Transport</keyword>
<keyword evidence="4" id="KW-0406">Ion transport</keyword>
<evidence type="ECO:0000256" key="2">
    <source>
        <dbReference type="SAM" id="Phobius"/>
    </source>
</evidence>
<feature type="compositionally biased region" description="Acidic residues" evidence="1">
    <location>
        <begin position="274"/>
        <end position="288"/>
    </location>
</feature>
<dbReference type="GO" id="GO:0034220">
    <property type="term" value="P:monoatomic ion transmembrane transport"/>
    <property type="evidence" value="ECO:0007669"/>
    <property type="project" value="UniProtKB-KW"/>
</dbReference>
<dbReference type="SUPFAM" id="SSF116726">
    <property type="entry name" value="TrkA C-terminal domain-like"/>
    <property type="match status" value="1"/>
</dbReference>
<dbReference type="InterPro" id="IPR036721">
    <property type="entry name" value="RCK_C_sf"/>
</dbReference>
<dbReference type="InterPro" id="IPR058604">
    <property type="entry name" value="DUF8167_3rd"/>
</dbReference>